<sequence>MAANQDDQEYEIERFVRHKVNRRKKTVHFLVKWKGYDEQTWEPEALLQETASRTVYQYWRKRGGRGPATYLRHYHVFKILARVWKKGAWCYECQWVGYSRNDTTLETKKKVERIAKNVFAEFEASQEAGNRNIPPASP</sequence>
<evidence type="ECO:0000256" key="3">
    <source>
        <dbReference type="ARBA" id="ARBA00023242"/>
    </source>
</evidence>
<dbReference type="GO" id="GO:0006338">
    <property type="term" value="P:chromatin remodeling"/>
    <property type="evidence" value="ECO:0007669"/>
    <property type="project" value="UniProtKB-ARBA"/>
</dbReference>
<evidence type="ECO:0000313" key="6">
    <source>
        <dbReference type="Proteomes" id="UP000544331"/>
    </source>
</evidence>
<comment type="subcellular location">
    <subcellularLocation>
        <location evidence="1">Nucleus</location>
    </subcellularLocation>
</comment>
<keyword evidence="6" id="KW-1185">Reference proteome</keyword>
<reference evidence="5 6" key="1">
    <citation type="submission" date="2020-05" db="EMBL/GenBank/DDBJ databases">
        <title>Identification and distribution of gene clusters putatively required for synthesis of sphingolipid metabolism inhibitors in phylogenetically diverse species of the filamentous fungus Fusarium.</title>
        <authorList>
            <person name="Kim H.-S."/>
            <person name="Busman M."/>
            <person name="Brown D.W."/>
            <person name="Divon H."/>
            <person name="Uhlig S."/>
            <person name="Proctor R.H."/>
        </authorList>
    </citation>
    <scope>NUCLEOTIDE SEQUENCE [LARGE SCALE GENOMIC DNA]</scope>
    <source>
        <strain evidence="5 6">NRRL 66235</strain>
    </source>
</reference>
<dbReference type="PROSITE" id="PS50013">
    <property type="entry name" value="CHROMO_2"/>
    <property type="match status" value="1"/>
</dbReference>
<evidence type="ECO:0000256" key="1">
    <source>
        <dbReference type="ARBA" id="ARBA00004123"/>
    </source>
</evidence>
<comment type="caution">
    <text evidence="5">The sequence shown here is derived from an EMBL/GenBank/DDBJ whole genome shotgun (WGS) entry which is preliminary data.</text>
</comment>
<name>A0A8H5Y1E2_9HYPO</name>
<feature type="domain" description="Chromo" evidence="4">
    <location>
        <begin position="10"/>
        <end position="62"/>
    </location>
</feature>
<dbReference type="InterPro" id="IPR023780">
    <property type="entry name" value="Chromo_domain"/>
</dbReference>
<dbReference type="SUPFAM" id="SSF54160">
    <property type="entry name" value="Chromo domain-like"/>
    <property type="match status" value="2"/>
</dbReference>
<dbReference type="OrthoDB" id="433924at2759"/>
<evidence type="ECO:0000256" key="2">
    <source>
        <dbReference type="ARBA" id="ARBA00011353"/>
    </source>
</evidence>
<dbReference type="InterPro" id="IPR016197">
    <property type="entry name" value="Chromo-like_dom_sf"/>
</dbReference>
<dbReference type="InterPro" id="IPR051219">
    <property type="entry name" value="Heterochromatin_chromo-domain"/>
</dbReference>
<gene>
    <name evidence="5" type="ORF">FMUND_12693</name>
</gene>
<comment type="subunit">
    <text evidence="2">Component of the NuA4 histone acetyltransferase complex.</text>
</comment>
<evidence type="ECO:0000259" key="4">
    <source>
        <dbReference type="PROSITE" id="PS50013"/>
    </source>
</evidence>
<dbReference type="Gene3D" id="2.40.50.40">
    <property type="match status" value="2"/>
</dbReference>
<dbReference type="GO" id="GO:0005634">
    <property type="term" value="C:nucleus"/>
    <property type="evidence" value="ECO:0007669"/>
    <property type="project" value="UniProtKB-SubCell"/>
</dbReference>
<dbReference type="InterPro" id="IPR000953">
    <property type="entry name" value="Chromo/chromo_shadow_dom"/>
</dbReference>
<dbReference type="AlphaFoldDB" id="A0A8H5Y1E2"/>
<keyword evidence="3" id="KW-0539">Nucleus</keyword>
<dbReference type="SMART" id="SM00298">
    <property type="entry name" value="CHROMO"/>
    <property type="match status" value="2"/>
</dbReference>
<organism evidence="5 6">
    <name type="scientific">Fusarium mundagurra</name>
    <dbReference type="NCBI Taxonomy" id="1567541"/>
    <lineage>
        <taxon>Eukaryota</taxon>
        <taxon>Fungi</taxon>
        <taxon>Dikarya</taxon>
        <taxon>Ascomycota</taxon>
        <taxon>Pezizomycotina</taxon>
        <taxon>Sordariomycetes</taxon>
        <taxon>Hypocreomycetidae</taxon>
        <taxon>Hypocreales</taxon>
        <taxon>Nectriaceae</taxon>
        <taxon>Fusarium</taxon>
        <taxon>Fusarium fujikuroi species complex</taxon>
    </lineage>
</organism>
<evidence type="ECO:0000313" key="5">
    <source>
        <dbReference type="EMBL" id="KAF5704150.1"/>
    </source>
</evidence>
<proteinExistence type="predicted"/>
<dbReference type="EMBL" id="JAAOAN010000525">
    <property type="protein sequence ID" value="KAF5704150.1"/>
    <property type="molecule type" value="Genomic_DNA"/>
</dbReference>
<dbReference type="PANTHER" id="PTHR22812">
    <property type="entry name" value="CHROMOBOX PROTEIN"/>
    <property type="match status" value="1"/>
</dbReference>
<accession>A0A8H5Y1E2</accession>
<dbReference type="Proteomes" id="UP000544331">
    <property type="component" value="Unassembled WGS sequence"/>
</dbReference>
<dbReference type="CDD" id="cd00024">
    <property type="entry name" value="CD_CSD"/>
    <property type="match status" value="2"/>
</dbReference>
<protein>
    <recommendedName>
        <fullName evidence="4">Chromo domain-containing protein</fullName>
    </recommendedName>
</protein>
<dbReference type="Pfam" id="PF00385">
    <property type="entry name" value="Chromo"/>
    <property type="match status" value="1"/>
</dbReference>